<name>A0A5B9WCG6_9BACT</name>
<reference evidence="4 5" key="1">
    <citation type="submission" date="2019-08" db="EMBL/GenBank/DDBJ databases">
        <title>Deep-cultivation of Planctomycetes and their phenomic and genomic characterization uncovers novel biology.</title>
        <authorList>
            <person name="Wiegand S."/>
            <person name="Jogler M."/>
            <person name="Boedeker C."/>
            <person name="Pinto D."/>
            <person name="Vollmers J."/>
            <person name="Rivas-Marin E."/>
            <person name="Kohn T."/>
            <person name="Peeters S.H."/>
            <person name="Heuer A."/>
            <person name="Rast P."/>
            <person name="Oberbeckmann S."/>
            <person name="Bunk B."/>
            <person name="Jeske O."/>
            <person name="Meyerdierks A."/>
            <person name="Storesund J.E."/>
            <person name="Kallscheuer N."/>
            <person name="Luecker S."/>
            <person name="Lage O.M."/>
            <person name="Pohl T."/>
            <person name="Merkel B.J."/>
            <person name="Hornburger P."/>
            <person name="Mueller R.-W."/>
            <person name="Bruemmer F."/>
            <person name="Labrenz M."/>
            <person name="Spormann A.M."/>
            <person name="Op den Camp H."/>
            <person name="Overmann J."/>
            <person name="Amann R."/>
            <person name="Jetten M.S.M."/>
            <person name="Mascher T."/>
            <person name="Medema M.H."/>
            <person name="Devos D.P."/>
            <person name="Kaster A.-K."/>
            <person name="Ovreas L."/>
            <person name="Rohde M."/>
            <person name="Galperin M.Y."/>
            <person name="Jogler C."/>
        </authorList>
    </citation>
    <scope>NUCLEOTIDE SEQUENCE [LARGE SCALE GENOMIC DNA]</scope>
    <source>
        <strain evidence="4 5">OJF2</strain>
    </source>
</reference>
<keyword evidence="2" id="KW-0472">Membrane</keyword>
<feature type="transmembrane region" description="Helical" evidence="2">
    <location>
        <begin position="35"/>
        <end position="53"/>
    </location>
</feature>
<sequence length="185" mass="20286">MPQPTIELRDPYRAAFLAWLIPGLGHFYQGRTGKGWLYALCILGLYFVGFFLGEGKVVYWRWVSPLSNPEKFCIYYPGQFFVGLPALPALLQGTLHYFAPDMNAPFWGFMAEPPQNILNGMHPRLGKLVEIGTIYTTVAGLLNILAIYDAFEGPAYLDSEEPAAEEPAEAIAGAGREGVKAGGPA</sequence>
<evidence type="ECO:0000256" key="2">
    <source>
        <dbReference type="SAM" id="Phobius"/>
    </source>
</evidence>
<evidence type="ECO:0000313" key="5">
    <source>
        <dbReference type="Proteomes" id="UP000324233"/>
    </source>
</evidence>
<evidence type="ECO:0000259" key="3">
    <source>
        <dbReference type="Pfam" id="PF20382"/>
    </source>
</evidence>
<evidence type="ECO:0000313" key="4">
    <source>
        <dbReference type="EMBL" id="QEH37641.1"/>
    </source>
</evidence>
<feature type="region of interest" description="Disordered" evidence="1">
    <location>
        <begin position="162"/>
        <end position="185"/>
    </location>
</feature>
<protein>
    <recommendedName>
        <fullName evidence="3">DUF6677 domain-containing protein</fullName>
    </recommendedName>
</protein>
<proteinExistence type="predicted"/>
<evidence type="ECO:0000256" key="1">
    <source>
        <dbReference type="SAM" id="MobiDB-lite"/>
    </source>
</evidence>
<dbReference type="EMBL" id="CP042997">
    <property type="protein sequence ID" value="QEH37641.1"/>
    <property type="molecule type" value="Genomic_DNA"/>
</dbReference>
<organism evidence="4 5">
    <name type="scientific">Aquisphaera giovannonii</name>
    <dbReference type="NCBI Taxonomy" id="406548"/>
    <lineage>
        <taxon>Bacteria</taxon>
        <taxon>Pseudomonadati</taxon>
        <taxon>Planctomycetota</taxon>
        <taxon>Planctomycetia</taxon>
        <taxon>Isosphaerales</taxon>
        <taxon>Isosphaeraceae</taxon>
        <taxon>Aquisphaera</taxon>
    </lineage>
</organism>
<keyword evidence="2" id="KW-1133">Transmembrane helix</keyword>
<keyword evidence="2" id="KW-0812">Transmembrane</keyword>
<gene>
    <name evidence="4" type="ORF">OJF2_62320</name>
</gene>
<feature type="domain" description="DUF6677" evidence="3">
    <location>
        <begin position="14"/>
        <end position="159"/>
    </location>
</feature>
<dbReference type="Pfam" id="PF20382">
    <property type="entry name" value="DUF6677"/>
    <property type="match status" value="1"/>
</dbReference>
<dbReference type="RefSeq" id="WP_210420238.1">
    <property type="nucleotide sequence ID" value="NZ_CP042997.1"/>
</dbReference>
<keyword evidence="5" id="KW-1185">Reference proteome</keyword>
<dbReference type="Proteomes" id="UP000324233">
    <property type="component" value="Chromosome"/>
</dbReference>
<accession>A0A5B9WCG6</accession>
<dbReference type="InterPro" id="IPR046499">
    <property type="entry name" value="DUF6677"/>
</dbReference>
<dbReference type="AlphaFoldDB" id="A0A5B9WCG6"/>
<dbReference type="KEGG" id="agv:OJF2_62320"/>